<evidence type="ECO:0000256" key="3">
    <source>
        <dbReference type="ARBA" id="ARBA00006271"/>
    </source>
</evidence>
<evidence type="ECO:0000313" key="13">
    <source>
        <dbReference type="EMBL" id="CAJ1971414.1"/>
    </source>
</evidence>
<dbReference type="InterPro" id="IPR027417">
    <property type="entry name" value="P-loop_NTPase"/>
</dbReference>
<dbReference type="Gene3D" id="3.40.50.300">
    <property type="entry name" value="P-loop containing nucleotide triphosphate hydrolases"/>
    <property type="match status" value="1"/>
</dbReference>
<dbReference type="SUPFAM" id="SSF48334">
    <property type="entry name" value="DNA repair protein MutS, domain III"/>
    <property type="match status" value="1"/>
</dbReference>
<dbReference type="GO" id="GO:0140664">
    <property type="term" value="F:ATP-dependent DNA damage sensor activity"/>
    <property type="evidence" value="ECO:0007669"/>
    <property type="project" value="InterPro"/>
</dbReference>
<feature type="domain" description="DNA mismatch repair proteins mutS family" evidence="12">
    <location>
        <begin position="147"/>
        <end position="163"/>
    </location>
</feature>
<keyword evidence="8" id="KW-0539">Nucleus</keyword>
<evidence type="ECO:0000256" key="4">
    <source>
        <dbReference type="ARBA" id="ARBA00022454"/>
    </source>
</evidence>
<dbReference type="EMBL" id="OY731405">
    <property type="protein sequence ID" value="CAJ1971414.1"/>
    <property type="molecule type" value="Genomic_DNA"/>
</dbReference>
<evidence type="ECO:0000256" key="2">
    <source>
        <dbReference type="ARBA" id="ARBA00004286"/>
    </source>
</evidence>
<keyword evidence="4" id="KW-0158">Chromosome</keyword>
<dbReference type="Pfam" id="PF00488">
    <property type="entry name" value="MutS_V"/>
    <property type="match status" value="1"/>
</dbReference>
<dbReference type="FunFam" id="3.40.50.300:FF:001067">
    <property type="entry name" value="DNA mismatch repair protein MSH5"/>
    <property type="match status" value="1"/>
</dbReference>
<evidence type="ECO:0000256" key="11">
    <source>
        <dbReference type="ARBA" id="ARBA00077470"/>
    </source>
</evidence>
<sequence length="318" mass="35852">MERAITRDLFSRILLFQTHLIKVATFAAELDCFLSMALVARQNNYVRPSLTEENLLDIKNGRFRSSGRINIITGPNFSGKSIYIKQVAIIVFLSHIGSFVPADAATVGLTDRYNFPLNHVYRETGVTLLNADRFIWEKIFRHATSQSLCLVDEFGKGTLTEDGIGLLAGTINHFVTSDEPPKVFVCTHLMDLLHGHSLTKSEQIKFYTMSMLRPDDNSTYIDEIVFLYRLVPGHAHHSYGLHCALLAGVPEEIVKRAAAVLEAVSNNNHVERLSNENISAQDRQYKDAMEKLLEFDIEKGDLKLFFEDIFSLVLLDAS</sequence>
<dbReference type="GO" id="GO:0006298">
    <property type="term" value="P:mismatch repair"/>
    <property type="evidence" value="ECO:0007669"/>
    <property type="project" value="InterPro"/>
</dbReference>
<protein>
    <recommendedName>
        <fullName evidence="10">DNA mismatch repair protein MSH5</fullName>
    </recommendedName>
    <alternativeName>
        <fullName evidence="11">MutS protein homolog 5</fullName>
    </alternativeName>
</protein>
<evidence type="ECO:0000256" key="10">
    <source>
        <dbReference type="ARBA" id="ARBA00073549"/>
    </source>
</evidence>
<dbReference type="AlphaFoldDB" id="A0AA86TCX6"/>
<dbReference type="InterPro" id="IPR045076">
    <property type="entry name" value="MutS"/>
</dbReference>
<accession>A0AA86TCX6</accession>
<dbReference type="PROSITE" id="PS00486">
    <property type="entry name" value="DNA_MISMATCH_REPAIR_2"/>
    <property type="match status" value="1"/>
</dbReference>
<keyword evidence="14" id="KW-1185">Reference proteome</keyword>
<dbReference type="GO" id="GO:0030983">
    <property type="term" value="F:mismatched DNA binding"/>
    <property type="evidence" value="ECO:0007669"/>
    <property type="project" value="InterPro"/>
</dbReference>
<dbReference type="SUPFAM" id="SSF52540">
    <property type="entry name" value="P-loop containing nucleoside triphosphate hydrolases"/>
    <property type="match status" value="1"/>
</dbReference>
<dbReference type="GO" id="GO:0005634">
    <property type="term" value="C:nucleus"/>
    <property type="evidence" value="ECO:0007669"/>
    <property type="project" value="UniProtKB-SubCell"/>
</dbReference>
<dbReference type="Gramene" id="rna-AYBTSS11_LOCUS23415">
    <property type="protein sequence ID" value="CAJ1971414.1"/>
    <property type="gene ID" value="gene-AYBTSS11_LOCUS23415"/>
</dbReference>
<evidence type="ECO:0000256" key="8">
    <source>
        <dbReference type="ARBA" id="ARBA00023242"/>
    </source>
</evidence>
<keyword evidence="6" id="KW-0067">ATP-binding</keyword>
<name>A0AA86TCX6_9FABA</name>
<dbReference type="GO" id="GO:0051026">
    <property type="term" value="P:chiasma assembly"/>
    <property type="evidence" value="ECO:0007669"/>
    <property type="project" value="UniProtKB-ARBA"/>
</dbReference>
<dbReference type="PANTHER" id="PTHR11361:SF20">
    <property type="entry name" value="MUTS PROTEIN HOMOLOG 5"/>
    <property type="match status" value="1"/>
</dbReference>
<dbReference type="InterPro" id="IPR000432">
    <property type="entry name" value="DNA_mismatch_repair_MutS_C"/>
</dbReference>
<comment type="similarity">
    <text evidence="3">Belongs to the DNA mismatch repair MutS family.</text>
</comment>
<evidence type="ECO:0000256" key="5">
    <source>
        <dbReference type="ARBA" id="ARBA00022741"/>
    </source>
</evidence>
<dbReference type="PANTHER" id="PTHR11361">
    <property type="entry name" value="DNA MISMATCH REPAIR PROTEIN MUTS FAMILY MEMBER"/>
    <property type="match status" value="1"/>
</dbReference>
<dbReference type="GO" id="GO:0005524">
    <property type="term" value="F:ATP binding"/>
    <property type="evidence" value="ECO:0007669"/>
    <property type="project" value="UniProtKB-KW"/>
</dbReference>
<evidence type="ECO:0000259" key="12">
    <source>
        <dbReference type="PROSITE" id="PS00486"/>
    </source>
</evidence>
<dbReference type="Proteomes" id="UP001189624">
    <property type="component" value="Chromosome 8"/>
</dbReference>
<keyword evidence="7" id="KW-0238">DNA-binding</keyword>
<gene>
    <name evidence="13" type="ORF">AYBTSS11_LOCUS23415</name>
</gene>
<dbReference type="InterPro" id="IPR036187">
    <property type="entry name" value="DNA_mismatch_repair_MutS_sf"/>
</dbReference>
<dbReference type="GO" id="GO:0005694">
    <property type="term" value="C:chromosome"/>
    <property type="evidence" value="ECO:0007669"/>
    <property type="project" value="UniProtKB-SubCell"/>
</dbReference>
<keyword evidence="9" id="KW-0469">Meiosis</keyword>
<reference evidence="13" key="1">
    <citation type="submission" date="2023-10" db="EMBL/GenBank/DDBJ databases">
        <authorList>
            <person name="Domelevo Entfellner J.-B."/>
        </authorList>
    </citation>
    <scope>NUCLEOTIDE SEQUENCE</scope>
</reference>
<evidence type="ECO:0000256" key="9">
    <source>
        <dbReference type="ARBA" id="ARBA00023254"/>
    </source>
</evidence>
<evidence type="ECO:0000256" key="6">
    <source>
        <dbReference type="ARBA" id="ARBA00022840"/>
    </source>
</evidence>
<evidence type="ECO:0000313" key="14">
    <source>
        <dbReference type="Proteomes" id="UP001189624"/>
    </source>
</evidence>
<keyword evidence="5" id="KW-0547">Nucleotide-binding</keyword>
<comment type="subcellular location">
    <subcellularLocation>
        <location evidence="2">Chromosome</location>
    </subcellularLocation>
    <subcellularLocation>
        <location evidence="1">Nucleus</location>
    </subcellularLocation>
</comment>
<evidence type="ECO:0000256" key="7">
    <source>
        <dbReference type="ARBA" id="ARBA00023125"/>
    </source>
</evidence>
<evidence type="ECO:0000256" key="1">
    <source>
        <dbReference type="ARBA" id="ARBA00004123"/>
    </source>
</evidence>
<organism evidence="13 14">
    <name type="scientific">Sphenostylis stenocarpa</name>
    <dbReference type="NCBI Taxonomy" id="92480"/>
    <lineage>
        <taxon>Eukaryota</taxon>
        <taxon>Viridiplantae</taxon>
        <taxon>Streptophyta</taxon>
        <taxon>Embryophyta</taxon>
        <taxon>Tracheophyta</taxon>
        <taxon>Spermatophyta</taxon>
        <taxon>Magnoliopsida</taxon>
        <taxon>eudicotyledons</taxon>
        <taxon>Gunneridae</taxon>
        <taxon>Pentapetalae</taxon>
        <taxon>rosids</taxon>
        <taxon>fabids</taxon>
        <taxon>Fabales</taxon>
        <taxon>Fabaceae</taxon>
        <taxon>Papilionoideae</taxon>
        <taxon>50 kb inversion clade</taxon>
        <taxon>NPAAA clade</taxon>
        <taxon>indigoferoid/millettioid clade</taxon>
        <taxon>Phaseoleae</taxon>
        <taxon>Sphenostylis</taxon>
    </lineage>
</organism>
<dbReference type="SMART" id="SM00534">
    <property type="entry name" value="MUTSac"/>
    <property type="match status" value="1"/>
</dbReference>
<proteinExistence type="inferred from homology"/>